<evidence type="ECO:0008006" key="4">
    <source>
        <dbReference type="Google" id="ProtNLM"/>
    </source>
</evidence>
<proteinExistence type="predicted"/>
<name>A0A1N6TW73_9GAMM</name>
<dbReference type="SUPFAM" id="SSF81901">
    <property type="entry name" value="HCP-like"/>
    <property type="match status" value="1"/>
</dbReference>
<dbReference type="RefSeq" id="WP_076463237.1">
    <property type="nucleotide sequence ID" value="NZ_FTMN01000006.1"/>
</dbReference>
<dbReference type="Pfam" id="PF08238">
    <property type="entry name" value="Sel1"/>
    <property type="match status" value="4"/>
</dbReference>
<evidence type="ECO:0000313" key="3">
    <source>
        <dbReference type="Proteomes" id="UP000186895"/>
    </source>
</evidence>
<evidence type="ECO:0000313" key="2">
    <source>
        <dbReference type="EMBL" id="SIQ57346.1"/>
    </source>
</evidence>
<reference evidence="2 3" key="1">
    <citation type="submission" date="2017-01" db="EMBL/GenBank/DDBJ databases">
        <authorList>
            <person name="Mah S.A."/>
            <person name="Swanson W.J."/>
            <person name="Moy G.W."/>
            <person name="Vacquier V.D."/>
        </authorList>
    </citation>
    <scope>NUCLEOTIDE SEQUENCE [LARGE SCALE GENOMIC DNA]</scope>
    <source>
        <strain evidence="2 3">DSM 7027</strain>
    </source>
</reference>
<dbReference type="PANTHER" id="PTHR43628">
    <property type="entry name" value="ACTIVATOR OF C KINASE PROTEIN 1-RELATED"/>
    <property type="match status" value="1"/>
</dbReference>
<keyword evidence="1" id="KW-0732">Signal</keyword>
<protein>
    <recommendedName>
        <fullName evidence="4">TPR repeat</fullName>
    </recommendedName>
</protein>
<dbReference type="PANTHER" id="PTHR43628:SF1">
    <property type="entry name" value="CHITIN SYNTHASE REGULATORY FACTOR 2-RELATED"/>
    <property type="match status" value="1"/>
</dbReference>
<sequence>MNKSALLAAAGLLFSLHTTTAAAASTDAAQRAIDNGDYSQARSELESLVKSQDPAAMNLMGQLYENGWGVDKDLEQAQRLYEQGARQGHLESVNSLRALKNRAYKIEFDKLMPLAENGDGDAQNRIGEMFEFGYGAERDSDKAIEWYRKAADQNVVAAWHNIGRCYNFGTGVEQDYAEAETWYRKAAEKGHMEAMFFMGTLYSNAHGQDDSVDTDVAAYAWMHNAALLGNTTAATIETRLKLKLNADQMQAAESLAERYKQEYVDPFKQ</sequence>
<dbReference type="InterPro" id="IPR006597">
    <property type="entry name" value="Sel1-like"/>
</dbReference>
<dbReference type="SMART" id="SM00671">
    <property type="entry name" value="SEL1"/>
    <property type="match status" value="4"/>
</dbReference>
<dbReference type="InterPro" id="IPR052945">
    <property type="entry name" value="Mitotic_Regulator"/>
</dbReference>
<keyword evidence="3" id="KW-1185">Reference proteome</keyword>
<dbReference type="Proteomes" id="UP000186895">
    <property type="component" value="Unassembled WGS sequence"/>
</dbReference>
<organism evidence="2 3">
    <name type="scientific">Marinobacterium stanieri</name>
    <dbReference type="NCBI Taxonomy" id="49186"/>
    <lineage>
        <taxon>Bacteria</taxon>
        <taxon>Pseudomonadati</taxon>
        <taxon>Pseudomonadota</taxon>
        <taxon>Gammaproteobacteria</taxon>
        <taxon>Oceanospirillales</taxon>
        <taxon>Oceanospirillaceae</taxon>
        <taxon>Marinobacterium</taxon>
    </lineage>
</organism>
<dbReference type="eggNOG" id="COG0790">
    <property type="taxonomic scope" value="Bacteria"/>
</dbReference>
<gene>
    <name evidence="2" type="ORF">SAMN05421647_10651</name>
</gene>
<evidence type="ECO:0000256" key="1">
    <source>
        <dbReference type="SAM" id="SignalP"/>
    </source>
</evidence>
<feature type="signal peptide" evidence="1">
    <location>
        <begin position="1"/>
        <end position="23"/>
    </location>
</feature>
<dbReference type="STRING" id="49186.SAMN05421647_10651"/>
<dbReference type="AlphaFoldDB" id="A0A1N6TW73"/>
<dbReference type="EMBL" id="FTMN01000006">
    <property type="protein sequence ID" value="SIQ57346.1"/>
    <property type="molecule type" value="Genomic_DNA"/>
</dbReference>
<dbReference type="InterPro" id="IPR011990">
    <property type="entry name" value="TPR-like_helical_dom_sf"/>
</dbReference>
<dbReference type="Gene3D" id="1.25.40.10">
    <property type="entry name" value="Tetratricopeptide repeat domain"/>
    <property type="match status" value="2"/>
</dbReference>
<feature type="chain" id="PRO_5013201537" description="TPR repeat" evidence="1">
    <location>
        <begin position="24"/>
        <end position="269"/>
    </location>
</feature>
<accession>A0A1N6TW73</accession>